<dbReference type="InterPro" id="IPR027417">
    <property type="entry name" value="P-loop_NTPase"/>
</dbReference>
<sequence length="343" mass="37603">MAGNSLGQAMRSAIEASWYQDKPGWTQILAPLECLYRRVVATRFQRRIKQLNSPPVIVVGNISVGGTGKTPCVQALVLWLRSQGLRPGIISRGYGSQSEQFPLAVDADTDVTLSGDETKMLALACQCPVVIDPNRKQALLYITEHFDVDIVISDDGLQHYGLPRAIEIAVIDGKRGLGNKHCLPVGPLREPEQRLTQVDLVLQNGLSTTGEPLYNNAVVFTLTPVHWVNVKTGERLPLQSLTANGSLCAVAAIGNPQRFFDTLTALALPFDSTAFADHHQFTAQDFAEYGGRTVVMTEKDAVKCAAFAADNWWYLKVQANIPEPVFDELTNRLALRTNSSPFD</sequence>
<evidence type="ECO:0000313" key="15">
    <source>
        <dbReference type="Proteomes" id="UP001409585"/>
    </source>
</evidence>
<comment type="caution">
    <text evidence="14">The sequence shown here is derived from an EMBL/GenBank/DDBJ whole genome shotgun (WGS) entry which is preliminary data.</text>
</comment>
<keyword evidence="11 13" id="KW-0443">Lipid metabolism</keyword>
<comment type="similarity">
    <text evidence="13">Belongs to the LpxK family.</text>
</comment>
<dbReference type="GO" id="GO:0005886">
    <property type="term" value="C:plasma membrane"/>
    <property type="evidence" value="ECO:0007669"/>
    <property type="project" value="TreeGrafter"/>
</dbReference>
<keyword evidence="10 13" id="KW-0067">ATP-binding</keyword>
<evidence type="ECO:0000256" key="9">
    <source>
        <dbReference type="ARBA" id="ARBA00022777"/>
    </source>
</evidence>
<evidence type="ECO:0000256" key="7">
    <source>
        <dbReference type="ARBA" id="ARBA00022679"/>
    </source>
</evidence>
<evidence type="ECO:0000256" key="4">
    <source>
        <dbReference type="ARBA" id="ARBA00016436"/>
    </source>
</evidence>
<keyword evidence="8 13" id="KW-0547">Nucleotide-binding</keyword>
<accession>A0AAV3TWC3</accession>
<name>A0AAV3TWC3_9ALTE</name>
<evidence type="ECO:0000256" key="13">
    <source>
        <dbReference type="HAMAP-Rule" id="MF_00409"/>
    </source>
</evidence>
<keyword evidence="5 13" id="KW-0444">Lipid biosynthesis</keyword>
<dbReference type="Proteomes" id="UP001409585">
    <property type="component" value="Unassembled WGS sequence"/>
</dbReference>
<organism evidence="14 15">
    <name type="scientific">Halioxenophilus aromaticivorans</name>
    <dbReference type="NCBI Taxonomy" id="1306992"/>
    <lineage>
        <taxon>Bacteria</taxon>
        <taxon>Pseudomonadati</taxon>
        <taxon>Pseudomonadota</taxon>
        <taxon>Gammaproteobacteria</taxon>
        <taxon>Alteromonadales</taxon>
        <taxon>Alteromonadaceae</taxon>
        <taxon>Halioxenophilus</taxon>
    </lineage>
</organism>
<keyword evidence="9 13" id="KW-0418">Kinase</keyword>
<gene>
    <name evidence="13 14" type="primary">lpxK</name>
    <name evidence="14" type="ORF">GCM10025791_02090</name>
</gene>
<dbReference type="HAMAP" id="MF_00409">
    <property type="entry name" value="LpxK"/>
    <property type="match status" value="1"/>
</dbReference>
<dbReference type="InterPro" id="IPR003758">
    <property type="entry name" value="LpxK"/>
</dbReference>
<evidence type="ECO:0000256" key="12">
    <source>
        <dbReference type="ARBA" id="ARBA00029757"/>
    </source>
</evidence>
<protein>
    <recommendedName>
        <fullName evidence="4 13">Tetraacyldisaccharide 4'-kinase</fullName>
        <ecNumber evidence="3 13">2.7.1.130</ecNumber>
    </recommendedName>
    <alternativeName>
        <fullName evidence="12 13">Lipid A 4'-kinase</fullName>
    </alternativeName>
</protein>
<dbReference type="EC" id="2.7.1.130" evidence="3 13"/>
<feature type="binding site" evidence="13">
    <location>
        <begin position="63"/>
        <end position="70"/>
    </location>
    <ligand>
        <name>ATP</name>
        <dbReference type="ChEBI" id="CHEBI:30616"/>
    </ligand>
</feature>
<dbReference type="GO" id="GO:0009245">
    <property type="term" value="P:lipid A biosynthetic process"/>
    <property type="evidence" value="ECO:0007669"/>
    <property type="project" value="UniProtKB-UniRule"/>
</dbReference>
<dbReference type="RefSeq" id="WP_345415695.1">
    <property type="nucleotide sequence ID" value="NZ_BAABLX010000001.1"/>
</dbReference>
<keyword evidence="15" id="KW-1185">Reference proteome</keyword>
<evidence type="ECO:0000256" key="11">
    <source>
        <dbReference type="ARBA" id="ARBA00023098"/>
    </source>
</evidence>
<dbReference type="GO" id="GO:0009244">
    <property type="term" value="P:lipopolysaccharide core region biosynthetic process"/>
    <property type="evidence" value="ECO:0007669"/>
    <property type="project" value="TreeGrafter"/>
</dbReference>
<keyword evidence="7 13" id="KW-0808">Transferase</keyword>
<evidence type="ECO:0000256" key="1">
    <source>
        <dbReference type="ARBA" id="ARBA00002274"/>
    </source>
</evidence>
<dbReference type="EMBL" id="BAABLX010000001">
    <property type="protein sequence ID" value="GAA4929938.1"/>
    <property type="molecule type" value="Genomic_DNA"/>
</dbReference>
<evidence type="ECO:0000256" key="8">
    <source>
        <dbReference type="ARBA" id="ARBA00022741"/>
    </source>
</evidence>
<dbReference type="GO" id="GO:0009029">
    <property type="term" value="F:lipid-A 4'-kinase activity"/>
    <property type="evidence" value="ECO:0007669"/>
    <property type="project" value="UniProtKB-UniRule"/>
</dbReference>
<evidence type="ECO:0000256" key="3">
    <source>
        <dbReference type="ARBA" id="ARBA00012071"/>
    </source>
</evidence>
<proteinExistence type="inferred from homology"/>
<evidence type="ECO:0000313" key="14">
    <source>
        <dbReference type="EMBL" id="GAA4929938.1"/>
    </source>
</evidence>
<dbReference type="GO" id="GO:0005524">
    <property type="term" value="F:ATP binding"/>
    <property type="evidence" value="ECO:0007669"/>
    <property type="project" value="UniProtKB-UniRule"/>
</dbReference>
<evidence type="ECO:0000256" key="2">
    <source>
        <dbReference type="ARBA" id="ARBA00004870"/>
    </source>
</evidence>
<keyword evidence="6 13" id="KW-0441">Lipid A biosynthesis</keyword>
<comment type="pathway">
    <text evidence="2 13">Glycolipid biosynthesis; lipid IV(A) biosynthesis; lipid IV(A) from (3R)-3-hydroxytetradecanoyl-[acyl-carrier-protein] and UDP-N-acetyl-alpha-D-glucosamine: step 6/6.</text>
</comment>
<dbReference type="Pfam" id="PF02606">
    <property type="entry name" value="LpxK"/>
    <property type="match status" value="1"/>
</dbReference>
<dbReference type="PANTHER" id="PTHR42724:SF1">
    <property type="entry name" value="TETRAACYLDISACCHARIDE 4'-KINASE, MITOCHONDRIAL-RELATED"/>
    <property type="match status" value="1"/>
</dbReference>
<comment type="catalytic activity">
    <reaction evidence="13">
        <text>a lipid A disaccharide + ATP = a lipid IVA + ADP + H(+)</text>
        <dbReference type="Rhea" id="RHEA:67840"/>
        <dbReference type="ChEBI" id="CHEBI:15378"/>
        <dbReference type="ChEBI" id="CHEBI:30616"/>
        <dbReference type="ChEBI" id="CHEBI:176343"/>
        <dbReference type="ChEBI" id="CHEBI:176425"/>
        <dbReference type="ChEBI" id="CHEBI:456216"/>
        <dbReference type="EC" id="2.7.1.130"/>
    </reaction>
</comment>
<dbReference type="SUPFAM" id="SSF52540">
    <property type="entry name" value="P-loop containing nucleoside triphosphate hydrolases"/>
    <property type="match status" value="1"/>
</dbReference>
<comment type="function">
    <text evidence="1 13">Transfers the gamma-phosphate of ATP to the 4'-position of a tetraacyldisaccharide 1-phosphate intermediate (termed DS-1-P) to form tetraacyldisaccharide 1,4'-bis-phosphate (lipid IVA).</text>
</comment>
<evidence type="ECO:0000256" key="10">
    <source>
        <dbReference type="ARBA" id="ARBA00022840"/>
    </source>
</evidence>
<dbReference type="AlphaFoldDB" id="A0AAV3TWC3"/>
<dbReference type="NCBIfam" id="TIGR00682">
    <property type="entry name" value="lpxK"/>
    <property type="match status" value="1"/>
</dbReference>
<evidence type="ECO:0000256" key="6">
    <source>
        <dbReference type="ARBA" id="ARBA00022556"/>
    </source>
</evidence>
<evidence type="ECO:0000256" key="5">
    <source>
        <dbReference type="ARBA" id="ARBA00022516"/>
    </source>
</evidence>
<dbReference type="PANTHER" id="PTHR42724">
    <property type="entry name" value="TETRAACYLDISACCHARIDE 4'-KINASE"/>
    <property type="match status" value="1"/>
</dbReference>
<reference evidence="15" key="1">
    <citation type="journal article" date="2019" name="Int. J. Syst. Evol. Microbiol.">
        <title>The Global Catalogue of Microorganisms (GCM) 10K type strain sequencing project: providing services to taxonomists for standard genome sequencing and annotation.</title>
        <authorList>
            <consortium name="The Broad Institute Genomics Platform"/>
            <consortium name="The Broad Institute Genome Sequencing Center for Infectious Disease"/>
            <person name="Wu L."/>
            <person name="Ma J."/>
        </authorList>
    </citation>
    <scope>NUCLEOTIDE SEQUENCE [LARGE SCALE GENOMIC DNA]</scope>
    <source>
        <strain evidence="15">JCM 19134</strain>
    </source>
</reference>